<feature type="domain" description="S1 motif" evidence="8">
    <location>
        <begin position="91"/>
        <end position="154"/>
    </location>
</feature>
<sequence>MNEKLDQNLEDVKTEELIANVDSDVVEVKEVDSDVVEVKKTTTKKIKDYLSKDLFSGIKIISGKESDEEVNSLGKSDLSEYENTFKDISENQIISAKVIGISENDIMVDIGFKSEGLINRSEFNNKDLPEIGSKIDIFLEKFEDTDGNITLSKYKADFIKRWDQLREFCDNAKPVKGKIIKRVKGGLVVDLDVIQAFLPGSQVDVQPVKNFDDYLNKEFDFQIVKVDELRKNLVVSRKAILQESLNEKRQEIMDKIKVDETISGIVKNITDFGAFIDLGGVDGLIHITDFSWGRINHPSEVVSIGDTVDVKVIDYNKETSRISLGIKQLVANPWKLISDKYNVGDVISGKIVSIMNYGIFVEIEKGVEGLVHISEISWNKNVENLSDHYKTGDILESKILSIDIEDQKISLGIKQLTEDPWKNVSSRFAINDKIKGSINNITKFGAYVNLGDNIEGFIRNTDFHWTKNISHSKEFVKKEDNVELIVLEISDKDRKIFLGMKQMTENPWSEIKKQYLSGQAIQGTFNSLTDSGMVIGLENDIEGFVPIDKISKKLRKNYLSSIKQGELVDLLVVEVEEKDKRVILMFNQPDEDQPDED</sequence>
<dbReference type="Gene3D" id="2.40.50.140">
    <property type="entry name" value="Nucleic acid-binding proteins"/>
    <property type="match status" value="6"/>
</dbReference>
<feature type="domain" description="S1 motif" evidence="8">
    <location>
        <begin position="172"/>
        <end position="238"/>
    </location>
</feature>
<dbReference type="GO" id="GO:0003729">
    <property type="term" value="F:mRNA binding"/>
    <property type="evidence" value="ECO:0007669"/>
    <property type="project" value="UniProtKB-ARBA"/>
</dbReference>
<evidence type="ECO:0000256" key="7">
    <source>
        <dbReference type="ARBA" id="ARBA00035517"/>
    </source>
</evidence>
<name>A0A381NM75_9ZZZZ</name>
<dbReference type="GO" id="GO:0006412">
    <property type="term" value="P:translation"/>
    <property type="evidence" value="ECO:0007669"/>
    <property type="project" value="InterPro"/>
</dbReference>
<evidence type="ECO:0000256" key="1">
    <source>
        <dbReference type="ARBA" id="ARBA00006767"/>
    </source>
</evidence>
<protein>
    <recommendedName>
        <fullName evidence="6">Small ribosomal subunit protein bS1</fullName>
    </recommendedName>
    <alternativeName>
        <fullName evidence="7">30S ribosomal protein S1</fullName>
    </alternativeName>
</protein>
<dbReference type="FunFam" id="2.40.50.140:FF:000051">
    <property type="entry name" value="RNA-binding transcriptional accessory protein"/>
    <property type="match status" value="1"/>
</dbReference>
<dbReference type="FunFam" id="2.40.50.140:FF:000103">
    <property type="entry name" value="protein RRP5 homolog"/>
    <property type="match status" value="1"/>
</dbReference>
<evidence type="ECO:0000256" key="3">
    <source>
        <dbReference type="ARBA" id="ARBA00022884"/>
    </source>
</evidence>
<dbReference type="InterPro" id="IPR000110">
    <property type="entry name" value="Ribosomal_bS1"/>
</dbReference>
<dbReference type="CDD" id="cd04465">
    <property type="entry name" value="S1_RPS1_repeat_ec2_hs2"/>
    <property type="match status" value="1"/>
</dbReference>
<dbReference type="InterPro" id="IPR012340">
    <property type="entry name" value="NA-bd_OB-fold"/>
</dbReference>
<feature type="domain" description="S1 motif" evidence="8">
    <location>
        <begin position="344"/>
        <end position="414"/>
    </location>
</feature>
<dbReference type="InterPro" id="IPR035104">
    <property type="entry name" value="Ribosomal_protein_S1-like"/>
</dbReference>
<dbReference type="PIRSF" id="PIRSF002111">
    <property type="entry name" value="RpsA"/>
    <property type="match status" value="1"/>
</dbReference>
<dbReference type="CDD" id="cd05688">
    <property type="entry name" value="S1_RPS1_repeat_ec3"/>
    <property type="match status" value="1"/>
</dbReference>
<dbReference type="InterPro" id="IPR050437">
    <property type="entry name" value="Ribos_protein_bS1-like"/>
</dbReference>
<reference evidence="9" key="1">
    <citation type="submission" date="2018-05" db="EMBL/GenBank/DDBJ databases">
        <authorList>
            <person name="Lanie J.A."/>
            <person name="Ng W.-L."/>
            <person name="Kazmierczak K.M."/>
            <person name="Andrzejewski T.M."/>
            <person name="Davidsen T.M."/>
            <person name="Wayne K.J."/>
            <person name="Tettelin H."/>
            <person name="Glass J.I."/>
            <person name="Rusch D."/>
            <person name="Podicherti R."/>
            <person name="Tsui H.-C.T."/>
            <person name="Winkler M.E."/>
        </authorList>
    </citation>
    <scope>NUCLEOTIDE SEQUENCE</scope>
</reference>
<organism evidence="9">
    <name type="scientific">marine metagenome</name>
    <dbReference type="NCBI Taxonomy" id="408172"/>
    <lineage>
        <taxon>unclassified sequences</taxon>
        <taxon>metagenomes</taxon>
        <taxon>ecological metagenomes</taxon>
    </lineage>
</organism>
<keyword evidence="2" id="KW-0677">Repeat</keyword>
<dbReference type="GO" id="GO:0022627">
    <property type="term" value="C:cytosolic small ribosomal subunit"/>
    <property type="evidence" value="ECO:0007669"/>
    <property type="project" value="TreeGrafter"/>
</dbReference>
<keyword evidence="3" id="KW-0694">RNA-binding</keyword>
<evidence type="ECO:0000256" key="5">
    <source>
        <dbReference type="ARBA" id="ARBA00023274"/>
    </source>
</evidence>
<accession>A0A381NM75</accession>
<evidence type="ECO:0000259" key="8">
    <source>
        <dbReference type="PROSITE" id="PS50126"/>
    </source>
</evidence>
<dbReference type="PANTHER" id="PTHR10724:SF7">
    <property type="entry name" value="SMALL RIBOSOMAL SUBUNIT PROTEIN BS1C"/>
    <property type="match status" value="1"/>
</dbReference>
<dbReference type="InterPro" id="IPR003029">
    <property type="entry name" value="S1_domain"/>
</dbReference>
<evidence type="ECO:0000256" key="6">
    <source>
        <dbReference type="ARBA" id="ARBA00035293"/>
    </source>
</evidence>
<evidence type="ECO:0000256" key="2">
    <source>
        <dbReference type="ARBA" id="ARBA00022737"/>
    </source>
</evidence>
<gene>
    <name evidence="9" type="ORF">METZ01_LOCUS8545</name>
</gene>
<dbReference type="Pfam" id="PF00575">
    <property type="entry name" value="S1"/>
    <property type="match status" value="5"/>
</dbReference>
<dbReference type="PANTHER" id="PTHR10724">
    <property type="entry name" value="30S RIBOSOMAL PROTEIN S1"/>
    <property type="match status" value="1"/>
</dbReference>
<dbReference type="PROSITE" id="PS50126">
    <property type="entry name" value="S1"/>
    <property type="match status" value="6"/>
</dbReference>
<proteinExistence type="inferred from homology"/>
<evidence type="ECO:0000313" key="9">
    <source>
        <dbReference type="EMBL" id="SUZ55691.1"/>
    </source>
</evidence>
<dbReference type="PRINTS" id="PR00681">
    <property type="entry name" value="RIBOSOMALS1"/>
</dbReference>
<keyword evidence="5" id="KW-0687">Ribonucleoprotein</keyword>
<comment type="similarity">
    <text evidence="1">Belongs to the bacterial ribosomal protein bS1 family.</text>
</comment>
<keyword evidence="4" id="KW-0689">Ribosomal protein</keyword>
<dbReference type="EMBL" id="UINC01000455">
    <property type="protein sequence ID" value="SUZ55691.1"/>
    <property type="molecule type" value="Genomic_DNA"/>
</dbReference>
<feature type="domain" description="S1 motif" evidence="8">
    <location>
        <begin position="259"/>
        <end position="327"/>
    </location>
</feature>
<feature type="domain" description="S1 motif" evidence="8">
    <location>
        <begin position="431"/>
        <end position="501"/>
    </location>
</feature>
<dbReference type="CDD" id="cd00164">
    <property type="entry name" value="S1_like"/>
    <property type="match status" value="1"/>
</dbReference>
<feature type="domain" description="S1 motif" evidence="8">
    <location>
        <begin position="518"/>
        <end position="587"/>
    </location>
</feature>
<dbReference type="SUPFAM" id="SSF50249">
    <property type="entry name" value="Nucleic acid-binding proteins"/>
    <property type="match status" value="6"/>
</dbReference>
<evidence type="ECO:0000256" key="4">
    <source>
        <dbReference type="ARBA" id="ARBA00022980"/>
    </source>
</evidence>
<dbReference type="AlphaFoldDB" id="A0A381NM75"/>
<dbReference type="GO" id="GO:0003735">
    <property type="term" value="F:structural constituent of ribosome"/>
    <property type="evidence" value="ECO:0007669"/>
    <property type="project" value="InterPro"/>
</dbReference>
<dbReference type="SMART" id="SM00316">
    <property type="entry name" value="S1"/>
    <property type="match status" value="6"/>
</dbReference>